<dbReference type="Proteomes" id="UP000721954">
    <property type="component" value="Unassembled WGS sequence"/>
</dbReference>
<sequence length="90" mass="9806">MSAQPEYPVDPRVRPIPCTIDAVASALTGANRMAFFAEVGSAERGQQLDDALRKWWMEALFEAQPGRTRRLADVAAGHRLVALPDEVGEG</sequence>
<evidence type="ECO:0000313" key="2">
    <source>
        <dbReference type="Proteomes" id="UP000721954"/>
    </source>
</evidence>
<comment type="caution">
    <text evidence="1">The sequence shown here is derived from an EMBL/GenBank/DDBJ whole genome shotgun (WGS) entry which is preliminary data.</text>
</comment>
<protein>
    <recommendedName>
        <fullName evidence="3">Acyl-CoA dehydrogenase</fullName>
    </recommendedName>
</protein>
<gene>
    <name evidence="1" type="ORF">JW613_33645</name>
</gene>
<proteinExistence type="predicted"/>
<organism evidence="1 2">
    <name type="scientific">Streptomyces smyrnaeus</name>
    <dbReference type="NCBI Taxonomy" id="1387713"/>
    <lineage>
        <taxon>Bacteria</taxon>
        <taxon>Bacillati</taxon>
        <taxon>Actinomycetota</taxon>
        <taxon>Actinomycetes</taxon>
        <taxon>Kitasatosporales</taxon>
        <taxon>Streptomycetaceae</taxon>
        <taxon>Streptomyces</taxon>
    </lineage>
</organism>
<dbReference type="RefSeq" id="WP_099876604.1">
    <property type="nucleotide sequence ID" value="NZ_JAFFZM010000035.1"/>
</dbReference>
<keyword evidence="2" id="KW-1185">Reference proteome</keyword>
<name>A0ABS3Y694_9ACTN</name>
<reference evidence="1 2" key="1">
    <citation type="submission" date="2021-02" db="EMBL/GenBank/DDBJ databases">
        <title>Streptomyces spirodelae sp. nov., isolated from duckweed.</title>
        <authorList>
            <person name="Saimee Y."/>
            <person name="Duangmal K."/>
        </authorList>
    </citation>
    <scope>NUCLEOTIDE SEQUENCE [LARGE SCALE GENOMIC DNA]</scope>
    <source>
        <strain evidence="1 2">DSM 42105</strain>
    </source>
</reference>
<dbReference type="EMBL" id="JAFFZM010000035">
    <property type="protein sequence ID" value="MBO8203188.1"/>
    <property type="molecule type" value="Genomic_DNA"/>
</dbReference>
<dbReference type="GeneID" id="96263564"/>
<evidence type="ECO:0008006" key="3">
    <source>
        <dbReference type="Google" id="ProtNLM"/>
    </source>
</evidence>
<evidence type="ECO:0000313" key="1">
    <source>
        <dbReference type="EMBL" id="MBO8203188.1"/>
    </source>
</evidence>
<accession>A0ABS3Y694</accession>